<keyword evidence="6" id="KW-0520">NAD</keyword>
<name>A0A2P8CAU8_9ACTN</name>
<evidence type="ECO:0000256" key="3">
    <source>
        <dbReference type="ARBA" id="ARBA00008178"/>
    </source>
</evidence>
<dbReference type="NCBIfam" id="TIGR01181">
    <property type="entry name" value="dTDP_gluc_dehyt"/>
    <property type="match status" value="1"/>
</dbReference>
<evidence type="ECO:0000256" key="1">
    <source>
        <dbReference type="ARBA" id="ARBA00001539"/>
    </source>
</evidence>
<evidence type="ECO:0000256" key="8">
    <source>
        <dbReference type="RuleBase" id="RU004473"/>
    </source>
</evidence>
<dbReference type="PANTHER" id="PTHR43000">
    <property type="entry name" value="DTDP-D-GLUCOSE 4,6-DEHYDRATASE-RELATED"/>
    <property type="match status" value="1"/>
</dbReference>
<sequence>MRILVTGGAGFIGSNYVRRLLEGRYPETEQAHVTVVDKLAYPANPANLDGVADPARLDVVRGDITDRPLMLRLMRGTDLVVHFAAEPHVDRSIAGSADFIATNVVGTHNLLQCALETGVDRFVHVSTDEVYGSIAVGSWEETRPLEPGSPYSASKASADLIAGSFHRTHGLDVRITRCTANYGPRQSPAEFIPRAITRLLHGMPVPLDGEGANVRDWLHVDDHCRAVALVAAKGRPGEVYNIGGGAELTNRELTGMLLDILGADWSMVRRVEDRLGHDLRFSVDHRKIGDELGYRAEIPLERGLADTVGWYLGNRAWWEGAVQAA</sequence>
<keyword evidence="7 8" id="KW-0456">Lyase</keyword>
<dbReference type="Proteomes" id="UP000240542">
    <property type="component" value="Unassembled WGS sequence"/>
</dbReference>
<dbReference type="CDD" id="cd05246">
    <property type="entry name" value="dTDP_GD_SDR_e"/>
    <property type="match status" value="1"/>
</dbReference>
<evidence type="ECO:0000256" key="6">
    <source>
        <dbReference type="ARBA" id="ARBA00023027"/>
    </source>
</evidence>
<dbReference type="RefSeq" id="WP_106587052.1">
    <property type="nucleotide sequence ID" value="NZ_PYGA01000044.1"/>
</dbReference>
<dbReference type="Pfam" id="PF16363">
    <property type="entry name" value="GDP_Man_Dehyd"/>
    <property type="match status" value="1"/>
</dbReference>
<evidence type="ECO:0000256" key="5">
    <source>
        <dbReference type="ARBA" id="ARBA00016977"/>
    </source>
</evidence>
<evidence type="ECO:0000259" key="9">
    <source>
        <dbReference type="Pfam" id="PF16363"/>
    </source>
</evidence>
<comment type="catalytic activity">
    <reaction evidence="1 8">
        <text>dTDP-alpha-D-glucose = dTDP-4-dehydro-6-deoxy-alpha-D-glucose + H2O</text>
        <dbReference type="Rhea" id="RHEA:17221"/>
        <dbReference type="ChEBI" id="CHEBI:15377"/>
        <dbReference type="ChEBI" id="CHEBI:57477"/>
        <dbReference type="ChEBI" id="CHEBI:57649"/>
        <dbReference type="EC" id="4.2.1.46"/>
    </reaction>
</comment>
<dbReference type="Gene3D" id="3.90.25.10">
    <property type="entry name" value="UDP-galactose 4-epimerase, domain 1"/>
    <property type="match status" value="1"/>
</dbReference>
<proteinExistence type="inferred from homology"/>
<dbReference type="EMBL" id="PYGA01000044">
    <property type="protein sequence ID" value="PSK82110.1"/>
    <property type="molecule type" value="Genomic_DNA"/>
</dbReference>
<comment type="cofactor">
    <cofactor evidence="2 8">
        <name>NAD(+)</name>
        <dbReference type="ChEBI" id="CHEBI:57540"/>
    </cofactor>
</comment>
<accession>A0A2P8CAU8</accession>
<evidence type="ECO:0000256" key="7">
    <source>
        <dbReference type="ARBA" id="ARBA00023239"/>
    </source>
</evidence>
<evidence type="ECO:0000256" key="2">
    <source>
        <dbReference type="ARBA" id="ARBA00001911"/>
    </source>
</evidence>
<feature type="domain" description="NAD(P)-binding" evidence="9">
    <location>
        <begin position="4"/>
        <end position="306"/>
    </location>
</feature>
<dbReference type="OrthoDB" id="3513148at2"/>
<evidence type="ECO:0000256" key="4">
    <source>
        <dbReference type="ARBA" id="ARBA00011990"/>
    </source>
</evidence>
<dbReference type="EC" id="4.2.1.46" evidence="4 8"/>
<keyword evidence="11" id="KW-1185">Reference proteome</keyword>
<evidence type="ECO:0000313" key="11">
    <source>
        <dbReference type="Proteomes" id="UP000240542"/>
    </source>
</evidence>
<gene>
    <name evidence="10" type="ORF">CLV63_1444</name>
</gene>
<evidence type="ECO:0000313" key="10">
    <source>
        <dbReference type="EMBL" id="PSK82110.1"/>
    </source>
</evidence>
<dbReference type="InterPro" id="IPR005888">
    <property type="entry name" value="dTDP_Gluc_deHydtase"/>
</dbReference>
<dbReference type="InterPro" id="IPR016040">
    <property type="entry name" value="NAD(P)-bd_dom"/>
</dbReference>
<comment type="caution">
    <text evidence="10">The sequence shown here is derived from an EMBL/GenBank/DDBJ whole genome shotgun (WGS) entry which is preliminary data.</text>
</comment>
<dbReference type="GO" id="GO:0009225">
    <property type="term" value="P:nucleotide-sugar metabolic process"/>
    <property type="evidence" value="ECO:0007669"/>
    <property type="project" value="InterPro"/>
</dbReference>
<dbReference type="GO" id="GO:0008460">
    <property type="term" value="F:dTDP-glucose 4,6-dehydratase activity"/>
    <property type="evidence" value="ECO:0007669"/>
    <property type="project" value="UniProtKB-EC"/>
</dbReference>
<dbReference type="Gene3D" id="3.40.50.720">
    <property type="entry name" value="NAD(P)-binding Rossmann-like Domain"/>
    <property type="match status" value="1"/>
</dbReference>
<organism evidence="10 11">
    <name type="scientific">Murinocardiopsis flavida</name>
    <dbReference type="NCBI Taxonomy" id="645275"/>
    <lineage>
        <taxon>Bacteria</taxon>
        <taxon>Bacillati</taxon>
        <taxon>Actinomycetota</taxon>
        <taxon>Actinomycetes</taxon>
        <taxon>Streptosporangiales</taxon>
        <taxon>Nocardiopsidaceae</taxon>
        <taxon>Murinocardiopsis</taxon>
    </lineage>
</organism>
<dbReference type="SUPFAM" id="SSF51735">
    <property type="entry name" value="NAD(P)-binding Rossmann-fold domains"/>
    <property type="match status" value="1"/>
</dbReference>
<protein>
    <recommendedName>
        <fullName evidence="5 8">dTDP-glucose 4,6-dehydratase</fullName>
        <ecNumber evidence="4 8">4.2.1.46</ecNumber>
    </recommendedName>
</protein>
<dbReference type="InterPro" id="IPR036291">
    <property type="entry name" value="NAD(P)-bd_dom_sf"/>
</dbReference>
<reference evidence="10 11" key="1">
    <citation type="submission" date="2018-03" db="EMBL/GenBank/DDBJ databases">
        <title>Genomic Encyclopedia of Archaeal and Bacterial Type Strains, Phase II (KMG-II): from individual species to whole genera.</title>
        <authorList>
            <person name="Goeker M."/>
        </authorList>
    </citation>
    <scope>NUCLEOTIDE SEQUENCE [LARGE SCALE GENOMIC DNA]</scope>
    <source>
        <strain evidence="10 11">DSM 45312</strain>
    </source>
</reference>
<dbReference type="AlphaFoldDB" id="A0A2P8CAU8"/>
<comment type="similarity">
    <text evidence="3 8">Belongs to the NAD(P)-dependent epimerase/dehydratase family. dTDP-glucose dehydratase subfamily.</text>
</comment>